<dbReference type="OrthoDB" id="6132759at2759"/>
<dbReference type="Pfam" id="PF00474">
    <property type="entry name" value="SSF"/>
    <property type="match status" value="1"/>
</dbReference>
<evidence type="ECO:0000256" key="9">
    <source>
        <dbReference type="ARBA" id="ARBA00023136"/>
    </source>
</evidence>
<keyword evidence="6 12" id="KW-1133">Transmembrane helix</keyword>
<feature type="transmembrane region" description="Helical" evidence="12">
    <location>
        <begin position="124"/>
        <end position="148"/>
    </location>
</feature>
<dbReference type="PANTHER" id="PTHR42985">
    <property type="entry name" value="SODIUM-COUPLED MONOCARBOXYLATE TRANSPORTER"/>
    <property type="match status" value="1"/>
</dbReference>
<keyword evidence="10" id="KW-0739">Sodium transport</keyword>
<evidence type="ECO:0000256" key="4">
    <source>
        <dbReference type="ARBA" id="ARBA00022475"/>
    </source>
</evidence>
<dbReference type="GO" id="GO:0005886">
    <property type="term" value="C:plasma membrane"/>
    <property type="evidence" value="ECO:0007669"/>
    <property type="project" value="UniProtKB-SubCell"/>
</dbReference>
<evidence type="ECO:0000256" key="6">
    <source>
        <dbReference type="ARBA" id="ARBA00022989"/>
    </source>
</evidence>
<evidence type="ECO:0000256" key="5">
    <source>
        <dbReference type="ARBA" id="ARBA00022692"/>
    </source>
</evidence>
<evidence type="ECO:0000256" key="8">
    <source>
        <dbReference type="ARBA" id="ARBA00023065"/>
    </source>
</evidence>
<evidence type="ECO:0000256" key="7">
    <source>
        <dbReference type="ARBA" id="ARBA00023053"/>
    </source>
</evidence>
<organism evidence="13">
    <name type="scientific">Sipha flava</name>
    <name type="common">yellow sugarcane aphid</name>
    <dbReference type="NCBI Taxonomy" id="143950"/>
    <lineage>
        <taxon>Eukaryota</taxon>
        <taxon>Metazoa</taxon>
        <taxon>Ecdysozoa</taxon>
        <taxon>Arthropoda</taxon>
        <taxon>Hexapoda</taxon>
        <taxon>Insecta</taxon>
        <taxon>Pterygota</taxon>
        <taxon>Neoptera</taxon>
        <taxon>Paraneoptera</taxon>
        <taxon>Hemiptera</taxon>
        <taxon>Sternorrhyncha</taxon>
        <taxon>Aphidomorpha</taxon>
        <taxon>Aphidoidea</taxon>
        <taxon>Aphididae</taxon>
        <taxon>Sipha</taxon>
    </lineage>
</organism>
<feature type="transmembrane region" description="Helical" evidence="12">
    <location>
        <begin position="6"/>
        <end position="28"/>
    </location>
</feature>
<dbReference type="PANTHER" id="PTHR42985:SF39">
    <property type="entry name" value="GH10366P"/>
    <property type="match status" value="1"/>
</dbReference>
<dbReference type="InterPro" id="IPR051163">
    <property type="entry name" value="Sodium:Solute_Symporter_SSF"/>
</dbReference>
<keyword evidence="8" id="KW-0406">Ion transport</keyword>
<dbReference type="PROSITE" id="PS50283">
    <property type="entry name" value="NA_SOLUT_SYMP_3"/>
    <property type="match status" value="1"/>
</dbReference>
<feature type="transmembrane region" description="Helical" evidence="12">
    <location>
        <begin position="81"/>
        <end position="103"/>
    </location>
</feature>
<gene>
    <name evidence="13" type="primary">slc5a8_3</name>
    <name evidence="13" type="ORF">g.142558</name>
</gene>
<evidence type="ECO:0000256" key="1">
    <source>
        <dbReference type="ARBA" id="ARBA00004651"/>
    </source>
</evidence>
<evidence type="ECO:0000313" key="13">
    <source>
        <dbReference type="EMBL" id="MBY78274.1"/>
    </source>
</evidence>
<name>A0A2S2QKM3_9HEMI</name>
<keyword evidence="5 12" id="KW-0812">Transmembrane</keyword>
<evidence type="ECO:0000256" key="2">
    <source>
        <dbReference type="ARBA" id="ARBA00006434"/>
    </source>
</evidence>
<keyword evidence="7" id="KW-0915">Sodium</keyword>
<evidence type="ECO:0000256" key="10">
    <source>
        <dbReference type="ARBA" id="ARBA00023201"/>
    </source>
</evidence>
<keyword evidence="3" id="KW-0813">Transport</keyword>
<reference evidence="13" key="1">
    <citation type="submission" date="2018-04" db="EMBL/GenBank/DDBJ databases">
        <title>Transcriptome assembly of Sipha flava.</title>
        <authorList>
            <person name="Scully E.D."/>
            <person name="Geib S.M."/>
            <person name="Palmer N.A."/>
            <person name="Koch K."/>
            <person name="Bradshaw J."/>
            <person name="Heng-Moss T."/>
            <person name="Sarath G."/>
        </authorList>
    </citation>
    <scope>NUCLEOTIDE SEQUENCE</scope>
</reference>
<keyword evidence="4" id="KW-1003">Cell membrane</keyword>
<dbReference type="GO" id="GO:0015293">
    <property type="term" value="F:symporter activity"/>
    <property type="evidence" value="ECO:0007669"/>
    <property type="project" value="TreeGrafter"/>
</dbReference>
<comment type="subcellular location">
    <subcellularLocation>
        <location evidence="1">Cell membrane</location>
        <topology evidence="1">Multi-pass membrane protein</topology>
    </subcellularLocation>
</comment>
<feature type="transmembrane region" description="Helical" evidence="12">
    <location>
        <begin position="49"/>
        <end position="69"/>
    </location>
</feature>
<dbReference type="Gene3D" id="1.20.1730.10">
    <property type="entry name" value="Sodium/glucose cotransporter"/>
    <property type="match status" value="1"/>
</dbReference>
<dbReference type="EMBL" id="GGMS01009071">
    <property type="protein sequence ID" value="MBY78274.1"/>
    <property type="molecule type" value="Transcribed_RNA"/>
</dbReference>
<feature type="transmembrane region" description="Helical" evidence="12">
    <location>
        <begin position="160"/>
        <end position="181"/>
    </location>
</feature>
<keyword evidence="9 12" id="KW-0472">Membrane</keyword>
<evidence type="ECO:0000256" key="12">
    <source>
        <dbReference type="SAM" id="Phobius"/>
    </source>
</evidence>
<dbReference type="AlphaFoldDB" id="A0A2S2QKM3"/>
<dbReference type="InterPro" id="IPR038377">
    <property type="entry name" value="Na/Glc_symporter_sf"/>
</dbReference>
<evidence type="ECO:0000256" key="11">
    <source>
        <dbReference type="RuleBase" id="RU362091"/>
    </source>
</evidence>
<accession>A0A2S2QKM3</accession>
<proteinExistence type="inferred from homology"/>
<comment type="similarity">
    <text evidence="2 11">Belongs to the sodium:solute symporter (SSF) (TC 2.A.21) family.</text>
</comment>
<dbReference type="InterPro" id="IPR001734">
    <property type="entry name" value="Na/solute_symporter"/>
</dbReference>
<sequence length="216" mass="24269">MEQLNLMAECSAFAIMICLSAIVGLYYGCVERKQNTVSDYLLGGRDMTLIPITISLIASHISGITLLGVPPETYIHGTQYALTGMGFVLTGIIVEKFYLPVFYELQLTSMYEYLEYRFDGNVRSLMSIIYAFSLMLYIPVVIYIPALAFSQVTGLNVHTVTKIICSVCIFYTTIGGLKAVVWTDAIQGFFHCYVTNSCHRHGIEEHRRFAEHDKGK</sequence>
<evidence type="ECO:0000256" key="3">
    <source>
        <dbReference type="ARBA" id="ARBA00022448"/>
    </source>
</evidence>
<dbReference type="GO" id="GO:0006814">
    <property type="term" value="P:sodium ion transport"/>
    <property type="evidence" value="ECO:0007669"/>
    <property type="project" value="UniProtKB-KW"/>
</dbReference>
<protein>
    <submittedName>
        <fullName evidence="13">Sodium-coupled monocarboxylate transporter 1</fullName>
    </submittedName>
</protein>